<dbReference type="OrthoDB" id="6022667at2759"/>
<accession>A0A2T7NE00</accession>
<reference evidence="1 2" key="1">
    <citation type="submission" date="2018-04" db="EMBL/GenBank/DDBJ databases">
        <title>The genome of golden apple snail Pomacea canaliculata provides insight into stress tolerance and invasive adaptation.</title>
        <authorList>
            <person name="Liu C."/>
            <person name="Liu B."/>
            <person name="Ren Y."/>
            <person name="Zhang Y."/>
            <person name="Wang H."/>
            <person name="Li S."/>
            <person name="Jiang F."/>
            <person name="Yin L."/>
            <person name="Zhang G."/>
            <person name="Qian W."/>
            <person name="Fan W."/>
        </authorList>
    </citation>
    <scope>NUCLEOTIDE SEQUENCE [LARGE SCALE GENOMIC DNA]</scope>
    <source>
        <strain evidence="1">SZHN2017</strain>
        <tissue evidence="1">Muscle</tissue>
    </source>
</reference>
<organism evidence="1 2">
    <name type="scientific">Pomacea canaliculata</name>
    <name type="common">Golden apple snail</name>
    <dbReference type="NCBI Taxonomy" id="400727"/>
    <lineage>
        <taxon>Eukaryota</taxon>
        <taxon>Metazoa</taxon>
        <taxon>Spiralia</taxon>
        <taxon>Lophotrochozoa</taxon>
        <taxon>Mollusca</taxon>
        <taxon>Gastropoda</taxon>
        <taxon>Caenogastropoda</taxon>
        <taxon>Architaenioglossa</taxon>
        <taxon>Ampullarioidea</taxon>
        <taxon>Ampullariidae</taxon>
        <taxon>Pomacea</taxon>
    </lineage>
</organism>
<evidence type="ECO:0000313" key="1">
    <source>
        <dbReference type="EMBL" id="PVD19375.1"/>
    </source>
</evidence>
<name>A0A2T7NE00_POMCA</name>
<dbReference type="EMBL" id="PZQS01000013">
    <property type="protein sequence ID" value="PVD19375.1"/>
    <property type="molecule type" value="Genomic_DNA"/>
</dbReference>
<evidence type="ECO:0000313" key="2">
    <source>
        <dbReference type="Proteomes" id="UP000245119"/>
    </source>
</evidence>
<dbReference type="Proteomes" id="UP000245119">
    <property type="component" value="Linkage Group LG13"/>
</dbReference>
<keyword evidence="2" id="KW-1185">Reference proteome</keyword>
<dbReference type="AlphaFoldDB" id="A0A2T7NE00"/>
<protein>
    <submittedName>
        <fullName evidence="1">Uncharacterized protein</fullName>
    </submittedName>
</protein>
<sequence length="103" mass="11492">MAKFRGAHSSKPLLAPHLAPHDTRANCLSSATSSASSRGRLVTECRCESCAQERRRQLMTSSPLPDTWLRNGPTGVVREECRRFGHKHLLPGDVKRCCFFHSC</sequence>
<comment type="caution">
    <text evidence="1">The sequence shown here is derived from an EMBL/GenBank/DDBJ whole genome shotgun (WGS) entry which is preliminary data.</text>
</comment>
<gene>
    <name evidence="1" type="ORF">C0Q70_19863</name>
</gene>
<proteinExistence type="predicted"/>